<dbReference type="InterPro" id="IPR003313">
    <property type="entry name" value="AraC-bd"/>
</dbReference>
<proteinExistence type="predicted"/>
<keyword evidence="3" id="KW-0804">Transcription</keyword>
<keyword evidence="1" id="KW-0805">Transcription regulation</keyword>
<dbReference type="Pfam" id="PF02311">
    <property type="entry name" value="AraC_binding"/>
    <property type="match status" value="1"/>
</dbReference>
<evidence type="ECO:0000256" key="2">
    <source>
        <dbReference type="ARBA" id="ARBA00023125"/>
    </source>
</evidence>
<protein>
    <submittedName>
        <fullName evidence="5">AraC family transcriptional regulator</fullName>
    </submittedName>
</protein>
<dbReference type="SUPFAM" id="SSF51215">
    <property type="entry name" value="Regulatory protein AraC"/>
    <property type="match status" value="1"/>
</dbReference>
<keyword evidence="2" id="KW-0238">DNA-binding</keyword>
<dbReference type="PATRIC" id="fig|1397.4.peg.969"/>
<reference evidence="5 6" key="1">
    <citation type="submission" date="2015-05" db="EMBL/GenBank/DDBJ databases">
        <title>Whole genome sequence and identification of bacterial endophytes from Costus igneus.</title>
        <authorList>
            <person name="Lee Y.P."/>
            <person name="Gan H.M."/>
            <person name="Eng W."/>
            <person name="Wheatley M.S."/>
            <person name="Caraballo A."/>
            <person name="Polter S."/>
            <person name="Savka M.A."/>
            <person name="Hudson A.O."/>
        </authorList>
    </citation>
    <scope>NUCLEOTIDE SEQUENCE [LARGE SCALE GENOMIC DNA]</scope>
    <source>
        <strain evidence="5 6">RIT379</strain>
    </source>
</reference>
<organism evidence="5 6">
    <name type="scientific">Niallia circulans</name>
    <name type="common">Bacillus circulans</name>
    <dbReference type="NCBI Taxonomy" id="1397"/>
    <lineage>
        <taxon>Bacteria</taxon>
        <taxon>Bacillati</taxon>
        <taxon>Bacillota</taxon>
        <taxon>Bacilli</taxon>
        <taxon>Bacillales</taxon>
        <taxon>Bacillaceae</taxon>
        <taxon>Niallia</taxon>
    </lineage>
</organism>
<keyword evidence="6" id="KW-1185">Reference proteome</keyword>
<dbReference type="InterPro" id="IPR037923">
    <property type="entry name" value="HTH-like"/>
</dbReference>
<dbReference type="GO" id="GO:0043565">
    <property type="term" value="F:sequence-specific DNA binding"/>
    <property type="evidence" value="ECO:0007669"/>
    <property type="project" value="InterPro"/>
</dbReference>
<feature type="domain" description="HTH araC/xylS-type" evidence="4">
    <location>
        <begin position="200"/>
        <end position="298"/>
    </location>
</feature>
<dbReference type="SUPFAM" id="SSF46689">
    <property type="entry name" value="Homeodomain-like"/>
    <property type="match status" value="2"/>
</dbReference>
<dbReference type="OrthoDB" id="9813413at2"/>
<dbReference type="Pfam" id="PF12833">
    <property type="entry name" value="HTH_18"/>
    <property type="match status" value="1"/>
</dbReference>
<dbReference type="EMBL" id="LDPH01000013">
    <property type="protein sequence ID" value="KLV25730.1"/>
    <property type="molecule type" value="Genomic_DNA"/>
</dbReference>
<accession>A0A0J1L9X1</accession>
<dbReference type="AlphaFoldDB" id="A0A0J1L9X1"/>
<dbReference type="InterPro" id="IPR014710">
    <property type="entry name" value="RmlC-like_jellyroll"/>
</dbReference>
<name>A0A0J1L9X1_NIACI</name>
<dbReference type="PANTHER" id="PTHR43280">
    <property type="entry name" value="ARAC-FAMILY TRANSCRIPTIONAL REGULATOR"/>
    <property type="match status" value="1"/>
</dbReference>
<evidence type="ECO:0000313" key="5">
    <source>
        <dbReference type="EMBL" id="KLV25730.1"/>
    </source>
</evidence>
<dbReference type="InterPro" id="IPR009057">
    <property type="entry name" value="Homeodomain-like_sf"/>
</dbReference>
<dbReference type="Gene3D" id="1.10.10.60">
    <property type="entry name" value="Homeodomain-like"/>
    <property type="match status" value="2"/>
</dbReference>
<evidence type="ECO:0000256" key="3">
    <source>
        <dbReference type="ARBA" id="ARBA00023163"/>
    </source>
</evidence>
<sequence length="305" mass="36126">MERETKHTFNQPVNEKVVYQNPLLSLKVWEINDEREDVMTPVDDYPWHYHKEVELLAMIDGDLAVQTKERYLSITSGDVLIMGASQPHRTSKVKKGKLRYIVLQIDLHKHFDQSILPYFYCFSELTHPLDKINYIFEDNKEIKQEVHSLINEIHRESQTKEKGYEIAINYSIKRLLLLCVRNDTKNMLQYSEEQDLAKLKPVLDYIDSHLEERILVEDVSKLLNFSYHYFIKYFKKVMGLSFVDYINIKRIKKAELLLLTTDKSILEISYEVGITNMAQFYKLFKRENQCSPKAFKNRMLNASAL</sequence>
<evidence type="ECO:0000313" key="6">
    <source>
        <dbReference type="Proteomes" id="UP000036045"/>
    </source>
</evidence>
<dbReference type="PROSITE" id="PS01124">
    <property type="entry name" value="HTH_ARAC_FAMILY_2"/>
    <property type="match status" value="1"/>
</dbReference>
<dbReference type="InterPro" id="IPR018062">
    <property type="entry name" value="HTH_AraC-typ_CS"/>
</dbReference>
<gene>
    <name evidence="5" type="ORF">ABW02_14105</name>
</gene>
<evidence type="ECO:0000259" key="4">
    <source>
        <dbReference type="PROSITE" id="PS01124"/>
    </source>
</evidence>
<dbReference type="PANTHER" id="PTHR43280:SF27">
    <property type="entry name" value="TRANSCRIPTIONAL REGULATOR MTLR"/>
    <property type="match status" value="1"/>
</dbReference>
<dbReference type="PROSITE" id="PS00041">
    <property type="entry name" value="HTH_ARAC_FAMILY_1"/>
    <property type="match status" value="1"/>
</dbReference>
<dbReference type="Gene3D" id="2.60.120.10">
    <property type="entry name" value="Jelly Rolls"/>
    <property type="match status" value="1"/>
</dbReference>
<comment type="caution">
    <text evidence="5">The sequence shown here is derived from an EMBL/GenBank/DDBJ whole genome shotgun (WGS) entry which is preliminary data.</text>
</comment>
<dbReference type="GO" id="GO:0003700">
    <property type="term" value="F:DNA-binding transcription factor activity"/>
    <property type="evidence" value="ECO:0007669"/>
    <property type="project" value="InterPro"/>
</dbReference>
<dbReference type="RefSeq" id="WP_047942900.1">
    <property type="nucleotide sequence ID" value="NZ_CP053989.1"/>
</dbReference>
<dbReference type="Proteomes" id="UP000036045">
    <property type="component" value="Unassembled WGS sequence"/>
</dbReference>
<dbReference type="SMART" id="SM00342">
    <property type="entry name" value="HTH_ARAC"/>
    <property type="match status" value="1"/>
</dbReference>
<evidence type="ECO:0000256" key="1">
    <source>
        <dbReference type="ARBA" id="ARBA00023015"/>
    </source>
</evidence>
<dbReference type="InterPro" id="IPR018060">
    <property type="entry name" value="HTH_AraC"/>
</dbReference>
<dbReference type="GeneID" id="56348894"/>